<feature type="signal peptide" evidence="2">
    <location>
        <begin position="1"/>
        <end position="25"/>
    </location>
</feature>
<reference evidence="3" key="2">
    <citation type="submission" date="2020-09" db="EMBL/GenBank/DDBJ databases">
        <authorList>
            <person name="Sun Q."/>
            <person name="Ohkuma M."/>
        </authorList>
    </citation>
    <scope>NUCLEOTIDE SEQUENCE</scope>
    <source>
        <strain evidence="3">JCM 3276</strain>
    </source>
</reference>
<protein>
    <recommendedName>
        <fullName evidence="5">LPXTG cell wall anchor domain-containing protein</fullName>
    </recommendedName>
</protein>
<keyword evidence="1" id="KW-1133">Transmembrane helix</keyword>
<keyword evidence="4" id="KW-1185">Reference proteome</keyword>
<accession>A0A918LGR4</accession>
<evidence type="ECO:0000313" key="4">
    <source>
        <dbReference type="Proteomes" id="UP000660680"/>
    </source>
</evidence>
<dbReference type="NCBIfam" id="NF041742">
    <property type="entry name" value="WGxxGxxG_fam"/>
    <property type="match status" value="1"/>
</dbReference>
<proteinExistence type="predicted"/>
<dbReference type="Proteomes" id="UP000660680">
    <property type="component" value="Unassembled WGS sequence"/>
</dbReference>
<dbReference type="EMBL" id="BMRB01000004">
    <property type="protein sequence ID" value="GGS46692.1"/>
    <property type="molecule type" value="Genomic_DNA"/>
</dbReference>
<comment type="caution">
    <text evidence="3">The sequence shown here is derived from an EMBL/GenBank/DDBJ whole genome shotgun (WGS) entry which is preliminary data.</text>
</comment>
<gene>
    <name evidence="3" type="ORF">GCM10010171_47380</name>
</gene>
<reference evidence="3" key="1">
    <citation type="journal article" date="2014" name="Int. J. Syst. Evol. Microbiol.">
        <title>Complete genome sequence of Corynebacterium casei LMG S-19264T (=DSM 44701T), isolated from a smear-ripened cheese.</title>
        <authorList>
            <consortium name="US DOE Joint Genome Institute (JGI-PGF)"/>
            <person name="Walter F."/>
            <person name="Albersmeier A."/>
            <person name="Kalinowski J."/>
            <person name="Ruckert C."/>
        </authorList>
    </citation>
    <scope>NUCLEOTIDE SEQUENCE</scope>
    <source>
        <strain evidence="3">JCM 3276</strain>
    </source>
</reference>
<evidence type="ECO:0008006" key="5">
    <source>
        <dbReference type="Google" id="ProtNLM"/>
    </source>
</evidence>
<dbReference type="AlphaFoldDB" id="A0A918LGR4"/>
<keyword evidence="1" id="KW-0812">Transmembrane</keyword>
<evidence type="ECO:0000313" key="3">
    <source>
        <dbReference type="EMBL" id="GGS46692.1"/>
    </source>
</evidence>
<feature type="transmembrane region" description="Helical" evidence="1">
    <location>
        <begin position="57"/>
        <end position="74"/>
    </location>
</feature>
<keyword evidence="2" id="KW-0732">Signal</keyword>
<keyword evidence="1" id="KW-0472">Membrane</keyword>
<feature type="chain" id="PRO_5038844521" description="LPXTG cell wall anchor domain-containing protein" evidence="2">
    <location>
        <begin position="26"/>
        <end position="90"/>
    </location>
</feature>
<evidence type="ECO:0000256" key="2">
    <source>
        <dbReference type="SAM" id="SignalP"/>
    </source>
</evidence>
<name>A0A918LGR4_9PSEU</name>
<organism evidence="3 4">
    <name type="scientific">Actinokineospora fastidiosa</name>
    <dbReference type="NCBI Taxonomy" id="1816"/>
    <lineage>
        <taxon>Bacteria</taxon>
        <taxon>Bacillati</taxon>
        <taxon>Actinomycetota</taxon>
        <taxon>Actinomycetes</taxon>
        <taxon>Pseudonocardiales</taxon>
        <taxon>Pseudonocardiaceae</taxon>
        <taxon>Actinokineospora</taxon>
    </lineage>
</organism>
<sequence length="90" mass="9197">MDTTKRLVSAIALATAMVGVPTATAVADEAAPRADAVVTAQDVNPTDDNNDDGGNNYWGLLGLLGLLGLAGLGGRKRGTVHHVDDRGMGR</sequence>
<dbReference type="RefSeq" id="WP_189212766.1">
    <property type="nucleotide sequence ID" value="NZ_BMRB01000004.1"/>
</dbReference>
<evidence type="ECO:0000256" key="1">
    <source>
        <dbReference type="SAM" id="Phobius"/>
    </source>
</evidence>